<organism evidence="1">
    <name type="scientific">Anguilla anguilla</name>
    <name type="common">European freshwater eel</name>
    <name type="synonym">Muraena anguilla</name>
    <dbReference type="NCBI Taxonomy" id="7936"/>
    <lineage>
        <taxon>Eukaryota</taxon>
        <taxon>Metazoa</taxon>
        <taxon>Chordata</taxon>
        <taxon>Craniata</taxon>
        <taxon>Vertebrata</taxon>
        <taxon>Euteleostomi</taxon>
        <taxon>Actinopterygii</taxon>
        <taxon>Neopterygii</taxon>
        <taxon>Teleostei</taxon>
        <taxon>Anguilliformes</taxon>
        <taxon>Anguillidae</taxon>
        <taxon>Anguilla</taxon>
    </lineage>
</organism>
<sequence>MKCNLLVRSIFLCSDQINGTSSPIYVAQFYNSH</sequence>
<proteinExistence type="predicted"/>
<dbReference type="EMBL" id="GBXM01067981">
    <property type="protein sequence ID" value="JAH40596.1"/>
    <property type="molecule type" value="Transcribed_RNA"/>
</dbReference>
<name>A0A0E9SH25_ANGAN</name>
<accession>A0A0E9SH25</accession>
<dbReference type="AlphaFoldDB" id="A0A0E9SH25"/>
<reference evidence="1" key="1">
    <citation type="submission" date="2014-11" db="EMBL/GenBank/DDBJ databases">
        <authorList>
            <person name="Amaro Gonzalez C."/>
        </authorList>
    </citation>
    <scope>NUCLEOTIDE SEQUENCE</scope>
</reference>
<reference evidence="1" key="2">
    <citation type="journal article" date="2015" name="Fish Shellfish Immunol.">
        <title>Early steps in the European eel (Anguilla anguilla)-Vibrio vulnificus interaction in the gills: Role of the RtxA13 toxin.</title>
        <authorList>
            <person name="Callol A."/>
            <person name="Pajuelo D."/>
            <person name="Ebbesson L."/>
            <person name="Teles M."/>
            <person name="MacKenzie S."/>
            <person name="Amaro C."/>
        </authorList>
    </citation>
    <scope>NUCLEOTIDE SEQUENCE</scope>
</reference>
<protein>
    <submittedName>
        <fullName evidence="1">Uncharacterized protein</fullName>
    </submittedName>
</protein>
<evidence type="ECO:0000313" key="1">
    <source>
        <dbReference type="EMBL" id="JAH40596.1"/>
    </source>
</evidence>